<organism evidence="1 2">
    <name type="scientific">Ameca splendens</name>
    <dbReference type="NCBI Taxonomy" id="208324"/>
    <lineage>
        <taxon>Eukaryota</taxon>
        <taxon>Metazoa</taxon>
        <taxon>Chordata</taxon>
        <taxon>Craniata</taxon>
        <taxon>Vertebrata</taxon>
        <taxon>Euteleostomi</taxon>
        <taxon>Actinopterygii</taxon>
        <taxon>Neopterygii</taxon>
        <taxon>Teleostei</taxon>
        <taxon>Neoteleostei</taxon>
        <taxon>Acanthomorphata</taxon>
        <taxon>Ovalentaria</taxon>
        <taxon>Atherinomorphae</taxon>
        <taxon>Cyprinodontiformes</taxon>
        <taxon>Goodeidae</taxon>
        <taxon>Ameca</taxon>
    </lineage>
</organism>
<gene>
    <name evidence="1" type="ORF">AMECASPLE_022843</name>
</gene>
<comment type="caution">
    <text evidence="1">The sequence shown here is derived from an EMBL/GenBank/DDBJ whole genome shotgun (WGS) entry which is preliminary data.</text>
</comment>
<keyword evidence="2" id="KW-1185">Reference proteome</keyword>
<accession>A0ABV0ZZT7</accession>
<protein>
    <submittedName>
        <fullName evidence="1">Uncharacterized protein</fullName>
    </submittedName>
</protein>
<evidence type="ECO:0000313" key="1">
    <source>
        <dbReference type="EMBL" id="MEQ2311680.1"/>
    </source>
</evidence>
<sequence length="137" mass="15536">MCQKCPVCIRHQFMVPQFSTAVVPLFPHKGECQQADSFFTWAHNEGQSEVVSLPSPQQGSRTLSSTHTKTYINSQRDFPHKEPWQKFSSIQTKTSLHSGGKKKSEVCMFIQAEQAIFQDCSLVQPLICLSFLDPLFL</sequence>
<proteinExistence type="predicted"/>
<evidence type="ECO:0000313" key="2">
    <source>
        <dbReference type="Proteomes" id="UP001469553"/>
    </source>
</evidence>
<dbReference type="EMBL" id="JAHRIP010077298">
    <property type="protein sequence ID" value="MEQ2311680.1"/>
    <property type="molecule type" value="Genomic_DNA"/>
</dbReference>
<name>A0ABV0ZZT7_9TELE</name>
<reference evidence="1 2" key="1">
    <citation type="submission" date="2021-06" db="EMBL/GenBank/DDBJ databases">
        <authorList>
            <person name="Palmer J.M."/>
        </authorList>
    </citation>
    <scope>NUCLEOTIDE SEQUENCE [LARGE SCALE GENOMIC DNA]</scope>
    <source>
        <strain evidence="1 2">AS_MEX2019</strain>
        <tissue evidence="1">Muscle</tissue>
    </source>
</reference>
<dbReference type="Proteomes" id="UP001469553">
    <property type="component" value="Unassembled WGS sequence"/>
</dbReference>